<proteinExistence type="predicted"/>
<evidence type="ECO:0000256" key="1">
    <source>
        <dbReference type="SAM" id="Phobius"/>
    </source>
</evidence>
<dbReference type="Pfam" id="PF02009">
    <property type="entry name" value="RIFIN"/>
    <property type="match status" value="1"/>
</dbReference>
<reference evidence="3 4" key="2">
    <citation type="submission" date="2013-02" db="EMBL/GenBank/DDBJ databases">
        <title>The Genome Sequence of Plasmodium falciparum NF135/5.C10.</title>
        <authorList>
            <consortium name="The Broad Institute Genome Sequencing Platform"/>
            <consortium name="The Broad Institute Genome Sequencing Center for Infectious Disease"/>
            <person name="Neafsey D."/>
            <person name="Cheeseman I."/>
            <person name="Volkman S."/>
            <person name="Adams J."/>
            <person name="Walker B."/>
            <person name="Young S.K."/>
            <person name="Zeng Q."/>
            <person name="Gargeya S."/>
            <person name="Fitzgerald M."/>
            <person name="Haas B."/>
            <person name="Abouelleil A."/>
            <person name="Alvarado L."/>
            <person name="Arachchi H.M."/>
            <person name="Berlin A.M."/>
            <person name="Chapman S.B."/>
            <person name="Dewar J."/>
            <person name="Goldberg J."/>
            <person name="Griggs A."/>
            <person name="Gujja S."/>
            <person name="Hansen M."/>
            <person name="Howarth C."/>
            <person name="Imamovic A."/>
            <person name="Larimer J."/>
            <person name="McCowan C."/>
            <person name="Murphy C."/>
            <person name="Neiman D."/>
            <person name="Pearson M."/>
            <person name="Priest M."/>
            <person name="Roberts A."/>
            <person name="Saif S."/>
            <person name="Shea T."/>
            <person name="Sisk P."/>
            <person name="Sykes S."/>
            <person name="Wortman J."/>
            <person name="Nusbaum C."/>
            <person name="Birren B."/>
        </authorList>
    </citation>
    <scope>NUCLEOTIDE SEQUENCE [LARGE SCALE GENOMIC DNA]</scope>
    <source>
        <strain evidence="3 4">NF135/5.C10</strain>
    </source>
</reference>
<gene>
    <name evidence="3" type="ORF">PFNF135_00163</name>
</gene>
<name>W4INK7_PLAFA</name>
<accession>W4INK7</accession>
<evidence type="ECO:0008006" key="5">
    <source>
        <dbReference type="Google" id="ProtNLM"/>
    </source>
</evidence>
<sequence length="317" mass="35307">MKLHYSKILLFSLSLVILVISSSNAHNKKKPYITRYKPTTTSRVLSECDLYIPNYDKDPDMKSVKENFDRQTSERFEEYDERMKDKRRKYKEQRDKDIQKIIVKDKINKSLEQKVEKGCLVCGCGLGGVAAGVGIIGPIAINEWAKAATAAAFDLAIQEGIDAGVKAAIAKIEKISFIRFTSWVVEWPKFINESNYNSIHGLIKAIKDAVASNGETCPAIGTSLNRVCNGISANSNAWIERAAEAGTKAAADATAAVEEAELFKVTTTSSTAYSTIGYSVTAILIIVLVMIIIYLILRYRRKTKMNKKEQYTKLLNQ</sequence>
<dbReference type="NCBIfam" id="TIGR01477">
    <property type="entry name" value="RIFIN"/>
    <property type="match status" value="1"/>
</dbReference>
<evidence type="ECO:0000256" key="2">
    <source>
        <dbReference type="SAM" id="SignalP"/>
    </source>
</evidence>
<dbReference type="EMBL" id="KI926017">
    <property type="protein sequence ID" value="ETW45241.1"/>
    <property type="molecule type" value="Genomic_DNA"/>
</dbReference>
<dbReference type="AlphaFoldDB" id="W4INK7"/>
<feature type="chain" id="PRO_5004843070" description="Surface antigen" evidence="2">
    <location>
        <begin position="26"/>
        <end position="317"/>
    </location>
</feature>
<keyword evidence="2" id="KW-0732">Signal</keyword>
<keyword evidence="1" id="KW-0812">Transmembrane</keyword>
<dbReference type="Proteomes" id="UP000019114">
    <property type="component" value="Unassembled WGS sequence"/>
</dbReference>
<keyword evidence="1" id="KW-1133">Transmembrane helix</keyword>
<evidence type="ECO:0000313" key="4">
    <source>
        <dbReference type="Proteomes" id="UP000019114"/>
    </source>
</evidence>
<reference evidence="3 4" key="1">
    <citation type="submission" date="2013-02" db="EMBL/GenBank/DDBJ databases">
        <title>The Genome Annotation of Plasmodium falciparum NF135/5.C10.</title>
        <authorList>
            <consortium name="The Broad Institute Genome Sequencing Platform"/>
            <consortium name="The Broad Institute Genome Sequencing Center for Infectious Disease"/>
            <person name="Neafsey D."/>
            <person name="Hoffman S."/>
            <person name="Volkman S."/>
            <person name="Rosenthal P."/>
            <person name="Walker B."/>
            <person name="Young S.K."/>
            <person name="Zeng Q."/>
            <person name="Gargeya S."/>
            <person name="Fitzgerald M."/>
            <person name="Haas B."/>
            <person name="Abouelleil A."/>
            <person name="Allen A.W."/>
            <person name="Alvarado L."/>
            <person name="Arachchi H.M."/>
            <person name="Berlin A.M."/>
            <person name="Chapman S.B."/>
            <person name="Gainer-Dewar J."/>
            <person name="Goldberg J."/>
            <person name="Griggs A."/>
            <person name="Gujja S."/>
            <person name="Hansen M."/>
            <person name="Howarth C."/>
            <person name="Imamovic A."/>
            <person name="Ireland A."/>
            <person name="Larimer J."/>
            <person name="McCowan C."/>
            <person name="Murphy C."/>
            <person name="Pearson M."/>
            <person name="Poon T.W."/>
            <person name="Priest M."/>
            <person name="Roberts A."/>
            <person name="Saif S."/>
            <person name="Shea T."/>
            <person name="Sisk P."/>
            <person name="Sykes S."/>
            <person name="Wortman J."/>
            <person name="Nusbaum C."/>
            <person name="Birren B."/>
        </authorList>
    </citation>
    <scope>NUCLEOTIDE SEQUENCE [LARGE SCALE GENOMIC DNA]</scope>
    <source>
        <strain evidence="3 4">NF135/5.C10</strain>
    </source>
</reference>
<dbReference type="InterPro" id="IPR006373">
    <property type="entry name" value="VSA_Rifin"/>
</dbReference>
<keyword evidence="1" id="KW-0472">Membrane</keyword>
<organism evidence="3 4">
    <name type="scientific">Plasmodium falciparum NF135/5.C10</name>
    <dbReference type="NCBI Taxonomy" id="1036726"/>
    <lineage>
        <taxon>Eukaryota</taxon>
        <taxon>Sar</taxon>
        <taxon>Alveolata</taxon>
        <taxon>Apicomplexa</taxon>
        <taxon>Aconoidasida</taxon>
        <taxon>Haemosporida</taxon>
        <taxon>Plasmodiidae</taxon>
        <taxon>Plasmodium</taxon>
        <taxon>Plasmodium (Laverania)</taxon>
    </lineage>
</organism>
<feature type="transmembrane region" description="Helical" evidence="1">
    <location>
        <begin position="276"/>
        <end position="297"/>
    </location>
</feature>
<feature type="signal peptide" evidence="2">
    <location>
        <begin position="1"/>
        <end position="25"/>
    </location>
</feature>
<evidence type="ECO:0000313" key="3">
    <source>
        <dbReference type="EMBL" id="ETW45241.1"/>
    </source>
</evidence>
<protein>
    <recommendedName>
        <fullName evidence="5">Surface antigen</fullName>
    </recommendedName>
</protein>